<gene>
    <name evidence="1" type="ORF">mRhiFer1_010042</name>
</gene>
<proteinExistence type="predicted"/>
<name>A0A7J7Y582_RHIFE</name>
<comment type="caution">
    <text evidence="1">The sequence shown here is derived from an EMBL/GenBank/DDBJ whole genome shotgun (WGS) entry which is preliminary data.</text>
</comment>
<reference evidence="1 2" key="1">
    <citation type="journal article" date="2020" name="Nature">
        <title>Six reference-quality genomes reveal evolution of bat adaptations.</title>
        <authorList>
            <person name="Jebb D."/>
            <person name="Huang Z."/>
            <person name="Pippel M."/>
            <person name="Hughes G.M."/>
            <person name="Lavrichenko K."/>
            <person name="Devanna P."/>
            <person name="Winkler S."/>
            <person name="Jermiin L.S."/>
            <person name="Skirmuntt E.C."/>
            <person name="Katzourakis A."/>
            <person name="Burkitt-Gray L."/>
            <person name="Ray D.A."/>
            <person name="Sullivan K.A.M."/>
            <person name="Roscito J.G."/>
            <person name="Kirilenko B.M."/>
            <person name="Davalos L.M."/>
            <person name="Corthals A.P."/>
            <person name="Power M.L."/>
            <person name="Jones G."/>
            <person name="Ransome R.D."/>
            <person name="Dechmann D.K.N."/>
            <person name="Locatelli A.G."/>
            <person name="Puechmaille S.J."/>
            <person name="Fedrigo O."/>
            <person name="Jarvis E.D."/>
            <person name="Hiller M."/>
            <person name="Vernes S.C."/>
            <person name="Myers E.W."/>
            <person name="Teeling E.C."/>
        </authorList>
    </citation>
    <scope>NUCLEOTIDE SEQUENCE [LARGE SCALE GENOMIC DNA]</scope>
    <source>
        <strain evidence="1">MRhiFer1</strain>
        <tissue evidence="1">Lung</tissue>
    </source>
</reference>
<evidence type="ECO:0000313" key="2">
    <source>
        <dbReference type="Proteomes" id="UP000585614"/>
    </source>
</evidence>
<organism evidence="1 2">
    <name type="scientific">Rhinolophus ferrumequinum</name>
    <name type="common">Greater horseshoe bat</name>
    <dbReference type="NCBI Taxonomy" id="59479"/>
    <lineage>
        <taxon>Eukaryota</taxon>
        <taxon>Metazoa</taxon>
        <taxon>Chordata</taxon>
        <taxon>Craniata</taxon>
        <taxon>Vertebrata</taxon>
        <taxon>Euteleostomi</taxon>
        <taxon>Mammalia</taxon>
        <taxon>Eutheria</taxon>
        <taxon>Laurasiatheria</taxon>
        <taxon>Chiroptera</taxon>
        <taxon>Yinpterochiroptera</taxon>
        <taxon>Rhinolophoidea</taxon>
        <taxon>Rhinolophidae</taxon>
        <taxon>Rhinolophinae</taxon>
        <taxon>Rhinolophus</taxon>
    </lineage>
</organism>
<dbReference type="AlphaFoldDB" id="A0A7J7Y582"/>
<dbReference type="EMBL" id="JACAGC010000007">
    <property type="protein sequence ID" value="KAF6357121.1"/>
    <property type="molecule type" value="Genomic_DNA"/>
</dbReference>
<accession>A0A7J7Y582</accession>
<dbReference type="Proteomes" id="UP000585614">
    <property type="component" value="Unassembled WGS sequence"/>
</dbReference>
<evidence type="ECO:0000313" key="1">
    <source>
        <dbReference type="EMBL" id="KAF6357121.1"/>
    </source>
</evidence>
<protein>
    <submittedName>
        <fullName evidence="1">Uncharacterized protein</fullName>
    </submittedName>
</protein>
<sequence length="138" mass="15634">MELKPVNMGQCLFPKLSLDILLLFLSPHAHLFTFKKDHTFFLSLNLCTFCSFCLETPASLLSLIQPSERLGSLEDLISALTIYPLLSADCPQTHQQFPESHSLKSCSGHRMVLHPSVREWLGVVRSGRITFSPFVRQF</sequence>